<dbReference type="GO" id="GO:0007094">
    <property type="term" value="P:mitotic spindle assembly checkpoint signaling"/>
    <property type="evidence" value="ECO:0007669"/>
    <property type="project" value="InterPro"/>
</dbReference>
<dbReference type="Gene3D" id="1.10.510.10">
    <property type="entry name" value="Transferase(Phosphotransferase) domain 1"/>
    <property type="match status" value="1"/>
</dbReference>
<evidence type="ECO:0000313" key="11">
    <source>
        <dbReference type="Proteomes" id="UP000008068"/>
    </source>
</evidence>
<evidence type="ECO:0000256" key="8">
    <source>
        <dbReference type="SAM" id="MobiDB-lite"/>
    </source>
</evidence>
<dbReference type="AlphaFoldDB" id="G0NEZ3"/>
<reference evidence="11" key="1">
    <citation type="submission" date="2011-07" db="EMBL/GenBank/DDBJ databases">
        <authorList>
            <consortium name="Caenorhabditis brenneri Sequencing and Analysis Consortium"/>
            <person name="Wilson R.K."/>
        </authorList>
    </citation>
    <scope>NUCLEOTIDE SEQUENCE [LARGE SCALE GENOMIC DNA]</scope>
    <source>
        <strain evidence="11">PB2801</strain>
    </source>
</reference>
<evidence type="ECO:0000256" key="7">
    <source>
        <dbReference type="PROSITE-ProRule" id="PRU10141"/>
    </source>
</evidence>
<evidence type="ECO:0000256" key="6">
    <source>
        <dbReference type="ARBA" id="ARBA00023328"/>
    </source>
</evidence>
<dbReference type="FunFam" id="1.10.510.10:FF:001544">
    <property type="entry name" value="Protein CBG12075"/>
    <property type="match status" value="1"/>
</dbReference>
<dbReference type="GO" id="GO:0032991">
    <property type="term" value="C:protein-containing complex"/>
    <property type="evidence" value="ECO:0007669"/>
    <property type="project" value="UniProtKB-ARBA"/>
</dbReference>
<keyword evidence="4" id="KW-0995">Kinetochore</keyword>
<dbReference type="PROSITE" id="PS00107">
    <property type="entry name" value="PROTEIN_KINASE_ATP"/>
    <property type="match status" value="1"/>
</dbReference>
<dbReference type="Proteomes" id="UP000008068">
    <property type="component" value="Unassembled WGS sequence"/>
</dbReference>
<feature type="region of interest" description="Disordered" evidence="8">
    <location>
        <begin position="447"/>
        <end position="485"/>
    </location>
</feature>
<dbReference type="PANTHER" id="PTHR14030:SF4">
    <property type="entry name" value="BUB1 KINASE, ISOFORM A-RELATED"/>
    <property type="match status" value="1"/>
</dbReference>
<gene>
    <name evidence="10" type="ORF">CAEBREN_05161</name>
</gene>
<feature type="domain" description="Protein kinase" evidence="9">
    <location>
        <begin position="719"/>
        <end position="1019"/>
    </location>
</feature>
<dbReference type="GO" id="GO:0000776">
    <property type="term" value="C:kinetochore"/>
    <property type="evidence" value="ECO:0007669"/>
    <property type="project" value="UniProtKB-KW"/>
</dbReference>
<dbReference type="InterPro" id="IPR017441">
    <property type="entry name" value="Protein_kinase_ATP_BS"/>
</dbReference>
<name>G0NEZ3_CAEBE</name>
<feature type="region of interest" description="Disordered" evidence="8">
    <location>
        <begin position="357"/>
        <end position="377"/>
    </location>
</feature>
<protein>
    <recommendedName>
        <fullName evidence="9">Protein kinase domain-containing protein</fullName>
    </recommendedName>
</protein>
<dbReference type="PROSITE" id="PS50011">
    <property type="entry name" value="PROTEIN_KINASE_DOM"/>
    <property type="match status" value="1"/>
</dbReference>
<feature type="region of interest" description="Disordered" evidence="8">
    <location>
        <begin position="595"/>
        <end position="627"/>
    </location>
</feature>
<dbReference type="OrthoDB" id="248495at2759"/>
<dbReference type="InterPro" id="IPR011009">
    <property type="entry name" value="Kinase-like_dom_sf"/>
</dbReference>
<evidence type="ECO:0000256" key="4">
    <source>
        <dbReference type="ARBA" id="ARBA00022838"/>
    </source>
</evidence>
<dbReference type="PROSITE" id="PS00108">
    <property type="entry name" value="PROTEIN_KINASE_ST"/>
    <property type="match status" value="1"/>
</dbReference>
<dbReference type="STRING" id="135651.G0NEZ3"/>
<evidence type="ECO:0000256" key="5">
    <source>
        <dbReference type="ARBA" id="ARBA00022840"/>
    </source>
</evidence>
<comment type="subcellular location">
    <subcellularLocation>
        <location evidence="1">Chromosome</location>
        <location evidence="1">Centromere</location>
        <location evidence="1">Kinetochore</location>
    </subcellularLocation>
</comment>
<accession>G0NEZ3</accession>
<dbReference type="EMBL" id="GL379874">
    <property type="protein sequence ID" value="EGT59088.1"/>
    <property type="molecule type" value="Genomic_DNA"/>
</dbReference>
<dbReference type="GO" id="GO:0005524">
    <property type="term" value="F:ATP binding"/>
    <property type="evidence" value="ECO:0007669"/>
    <property type="project" value="UniProtKB-UniRule"/>
</dbReference>
<evidence type="ECO:0000256" key="3">
    <source>
        <dbReference type="ARBA" id="ARBA00022741"/>
    </source>
</evidence>
<dbReference type="GO" id="GO:0004672">
    <property type="term" value="F:protein kinase activity"/>
    <property type="evidence" value="ECO:0007669"/>
    <property type="project" value="InterPro"/>
</dbReference>
<dbReference type="InterPro" id="IPR000719">
    <property type="entry name" value="Prot_kinase_dom"/>
</dbReference>
<dbReference type="SMART" id="SM00220">
    <property type="entry name" value="S_TKc"/>
    <property type="match status" value="1"/>
</dbReference>
<evidence type="ECO:0000256" key="2">
    <source>
        <dbReference type="ARBA" id="ARBA00022454"/>
    </source>
</evidence>
<proteinExistence type="predicted"/>
<dbReference type="eggNOG" id="KOG1166">
    <property type="taxonomic scope" value="Eukaryota"/>
</dbReference>
<dbReference type="InterPro" id="IPR008271">
    <property type="entry name" value="Ser/Thr_kinase_AS"/>
</dbReference>
<organism evidence="11">
    <name type="scientific">Caenorhabditis brenneri</name>
    <name type="common">Nematode worm</name>
    <dbReference type="NCBI Taxonomy" id="135651"/>
    <lineage>
        <taxon>Eukaryota</taxon>
        <taxon>Metazoa</taxon>
        <taxon>Ecdysozoa</taxon>
        <taxon>Nematoda</taxon>
        <taxon>Chromadorea</taxon>
        <taxon>Rhabditida</taxon>
        <taxon>Rhabditina</taxon>
        <taxon>Rhabditomorpha</taxon>
        <taxon>Rhabditoidea</taxon>
        <taxon>Rhabditidae</taxon>
        <taxon>Peloderinae</taxon>
        <taxon>Caenorhabditis</taxon>
    </lineage>
</organism>
<dbReference type="FunCoup" id="G0NEZ3">
    <property type="interactions" value="99"/>
</dbReference>
<dbReference type="GO" id="GO:0051754">
    <property type="term" value="P:meiotic sister chromatid cohesion, centromeric"/>
    <property type="evidence" value="ECO:0007669"/>
    <property type="project" value="TreeGrafter"/>
</dbReference>
<dbReference type="InParanoid" id="G0NEZ3"/>
<dbReference type="Gene3D" id="1.25.40.430">
    <property type="match status" value="1"/>
</dbReference>
<dbReference type="PANTHER" id="PTHR14030">
    <property type="entry name" value="MITOTIC CHECKPOINT SERINE/THREONINE-PROTEIN KINASE BUB1"/>
    <property type="match status" value="1"/>
</dbReference>
<evidence type="ECO:0000313" key="10">
    <source>
        <dbReference type="EMBL" id="EGT59088.1"/>
    </source>
</evidence>
<evidence type="ECO:0000256" key="1">
    <source>
        <dbReference type="ARBA" id="ARBA00004629"/>
    </source>
</evidence>
<evidence type="ECO:0000259" key="9">
    <source>
        <dbReference type="PROSITE" id="PS50011"/>
    </source>
</evidence>
<keyword evidence="11" id="KW-1185">Reference proteome</keyword>
<keyword evidence="5 7" id="KW-0067">ATP-binding</keyword>
<keyword evidence="3 7" id="KW-0547">Nucleotide-binding</keyword>
<feature type="compositionally biased region" description="Basic and acidic residues" evidence="8">
    <location>
        <begin position="262"/>
        <end position="272"/>
    </location>
</feature>
<dbReference type="Pfam" id="PF00069">
    <property type="entry name" value="Pkinase"/>
    <property type="match status" value="1"/>
</dbReference>
<dbReference type="InterPro" id="IPR015661">
    <property type="entry name" value="Bub1/Mad3"/>
</dbReference>
<feature type="compositionally biased region" description="Low complexity" evidence="8">
    <location>
        <begin position="599"/>
        <end position="608"/>
    </location>
</feature>
<keyword evidence="6" id="KW-0137">Centromere</keyword>
<dbReference type="SUPFAM" id="SSF56112">
    <property type="entry name" value="Protein kinase-like (PK-like)"/>
    <property type="match status" value="1"/>
</dbReference>
<feature type="binding site" evidence="7">
    <location>
        <position position="747"/>
    </location>
    <ligand>
        <name>ATP</name>
        <dbReference type="ChEBI" id="CHEBI:30616"/>
    </ligand>
</feature>
<sequence>MSLIDNAFKQLAQNPTSETLESVTTQIETLTRMLPRHEMKAGLLDNMGRILREHRFDHIRKDETMLRLYKVVIAYSDNMGGNEIFKQLRKKGHFNNSLKFYVLWAEECGKEKLFDDFKIVLKLARDTLSTLHSISNIEAGFRDLVDEYFNGEAGDLFSSPDDTMNLFRVNPVCKGSKMKRRSSVCFLQQVAPKNVAEVPVFGPKTRSKIRREFVDAGNTFGVSPEEYRFAQWKDNFSEDVDTNVRRDSGVVGPRHQPTQNDWKAREEVENRMNARRRHLSPLSEGNADDEEEKRSRLYSPLVATKDAQRPPLRDSGLDNIPTITLSSDTKSMSAKDASYHLQDDSLNENEKLKLMSAGRGASSRFSSNSTTTSSVRTAKSTDGLDLLAENNHLEAHAMFSDTVHLGPEKTMMIGQDSMLVSERARSLAPTQSMASDFSVLCDPDPTMTMQQPQEERPKKNSGLNMIYDEKSSPVPPEEEQRTHEPTRVMELAPAPKPTIKKELEEDVEPPMNYRNPKKSVQSPAEDFEYDFVSGLNMPSRGMIVTSTPAHNVPYVNIDDYFGNKRNETQQQEEEEEEQQPQFVVPSSSTYNKMIRRKSQAASALAPQLAAPPAPTSKHPTAPPKAVNSSIDCLSDNLGRRLSIGAYEIRDLILDEAETTGCIKRRRSEIIKKGDINPWDEPLRKKIMGLVRSPMNMHEFPERAPKLQAQRDCEVGGEVLHIQSLIGQGGYAKVYRALTEEKKKVAVKYEVPSCAWEVYICDQMRNRLIRDGDRQQMADSCIMKVMDAYVFSTASLLVNEYHEYGNLLEYVNNMKDPNWHITCFLLTQLARILKEVHACKVIHGDIKPDNFMITRKIDPSWGKDALLSSETFVIKLIDWGRAIDMLSLPGHTFKGRAGTEGFDCPEMIDGRPWHYQTDYFGFAASMAVLVTGKYAELEGEQLGEYEFNMDIKRRNVLRDTIYDIVKKYLNIESCDALPDWNETIQQFAEVWDGNFQAAAWRQSAGKFNDACDLAAASHQK</sequence>
<dbReference type="GO" id="GO:0005634">
    <property type="term" value="C:nucleus"/>
    <property type="evidence" value="ECO:0007669"/>
    <property type="project" value="TreeGrafter"/>
</dbReference>
<dbReference type="HOGENOM" id="CLU_012854_0_0_1"/>
<feature type="region of interest" description="Disordered" evidence="8">
    <location>
        <begin position="243"/>
        <end position="301"/>
    </location>
</feature>
<keyword evidence="2" id="KW-0158">Chromosome</keyword>